<organism evidence="1 2">
    <name type="scientific">Rubroshorea leprosula</name>
    <dbReference type="NCBI Taxonomy" id="152421"/>
    <lineage>
        <taxon>Eukaryota</taxon>
        <taxon>Viridiplantae</taxon>
        <taxon>Streptophyta</taxon>
        <taxon>Embryophyta</taxon>
        <taxon>Tracheophyta</taxon>
        <taxon>Spermatophyta</taxon>
        <taxon>Magnoliopsida</taxon>
        <taxon>eudicotyledons</taxon>
        <taxon>Gunneridae</taxon>
        <taxon>Pentapetalae</taxon>
        <taxon>rosids</taxon>
        <taxon>malvids</taxon>
        <taxon>Malvales</taxon>
        <taxon>Dipterocarpaceae</taxon>
        <taxon>Rubroshorea</taxon>
    </lineage>
</organism>
<evidence type="ECO:0000313" key="2">
    <source>
        <dbReference type="Proteomes" id="UP001054252"/>
    </source>
</evidence>
<dbReference type="Proteomes" id="UP001054252">
    <property type="component" value="Unassembled WGS sequence"/>
</dbReference>
<evidence type="ECO:0000313" key="1">
    <source>
        <dbReference type="EMBL" id="GKV53301.1"/>
    </source>
</evidence>
<gene>
    <name evidence="1" type="ORF">SLEP1_g59833</name>
</gene>
<proteinExistence type="predicted"/>
<comment type="caution">
    <text evidence="1">The sequence shown here is derived from an EMBL/GenBank/DDBJ whole genome shotgun (WGS) entry which is preliminary data.</text>
</comment>
<dbReference type="EMBL" id="BPVZ01001246">
    <property type="protein sequence ID" value="GKV53301.1"/>
    <property type="molecule type" value="Genomic_DNA"/>
</dbReference>
<name>A0AAV5MTJ4_9ROSI</name>
<keyword evidence="2" id="KW-1185">Reference proteome</keyword>
<sequence length="135" mass="15161">MSGAVSVSERTGHVICLGVVFFDGDVLVSATRAMRANEAGISAKGDYGFRRPLDVLYSHRYGIVKKGWFKASPEDQDPNLWIFFLEARIFAKEATLPQLSASLERENETLNPFIVNRPLRSGFEPLTQLRTRQKS</sequence>
<dbReference type="AlphaFoldDB" id="A0AAV5MTJ4"/>
<reference evidence="1 2" key="1">
    <citation type="journal article" date="2021" name="Commun. Biol.">
        <title>The genome of Shorea leprosula (Dipterocarpaceae) highlights the ecological relevance of drought in aseasonal tropical rainforests.</title>
        <authorList>
            <person name="Ng K.K.S."/>
            <person name="Kobayashi M.J."/>
            <person name="Fawcett J.A."/>
            <person name="Hatakeyama M."/>
            <person name="Paape T."/>
            <person name="Ng C.H."/>
            <person name="Ang C.C."/>
            <person name="Tnah L.H."/>
            <person name="Lee C.T."/>
            <person name="Nishiyama T."/>
            <person name="Sese J."/>
            <person name="O'Brien M.J."/>
            <person name="Copetti D."/>
            <person name="Mohd Noor M.I."/>
            <person name="Ong R.C."/>
            <person name="Putra M."/>
            <person name="Sireger I.Z."/>
            <person name="Indrioko S."/>
            <person name="Kosugi Y."/>
            <person name="Izuno A."/>
            <person name="Isagi Y."/>
            <person name="Lee S.L."/>
            <person name="Shimizu K.K."/>
        </authorList>
    </citation>
    <scope>NUCLEOTIDE SEQUENCE [LARGE SCALE GENOMIC DNA]</scope>
    <source>
        <strain evidence="1">214</strain>
    </source>
</reference>
<accession>A0AAV5MTJ4</accession>
<protein>
    <submittedName>
        <fullName evidence="1">Uncharacterized protein</fullName>
    </submittedName>
</protein>